<gene>
    <name evidence="1" type="ORF">TNIN_19351</name>
</gene>
<dbReference type="AlphaFoldDB" id="A0A8X6KL23"/>
<name>A0A8X6KL23_9ARAC</name>
<protein>
    <submittedName>
        <fullName evidence="1">Uncharacterized protein</fullName>
    </submittedName>
</protein>
<proteinExistence type="predicted"/>
<comment type="caution">
    <text evidence="1">The sequence shown here is derived from an EMBL/GenBank/DDBJ whole genome shotgun (WGS) entry which is preliminary data.</text>
</comment>
<reference evidence="1" key="1">
    <citation type="submission" date="2020-08" db="EMBL/GenBank/DDBJ databases">
        <title>Multicomponent nature underlies the extraordinary mechanical properties of spider dragline silk.</title>
        <authorList>
            <person name="Kono N."/>
            <person name="Nakamura H."/>
            <person name="Mori M."/>
            <person name="Yoshida Y."/>
            <person name="Ohtoshi R."/>
            <person name="Malay A.D."/>
            <person name="Moran D.A.P."/>
            <person name="Tomita M."/>
            <person name="Numata K."/>
            <person name="Arakawa K."/>
        </authorList>
    </citation>
    <scope>NUCLEOTIDE SEQUENCE</scope>
</reference>
<evidence type="ECO:0000313" key="1">
    <source>
        <dbReference type="EMBL" id="GFS56799.1"/>
    </source>
</evidence>
<keyword evidence="2" id="KW-1185">Reference proteome</keyword>
<dbReference type="EMBL" id="BMAV01027154">
    <property type="protein sequence ID" value="GFS56799.1"/>
    <property type="molecule type" value="Genomic_DNA"/>
</dbReference>
<evidence type="ECO:0000313" key="2">
    <source>
        <dbReference type="Proteomes" id="UP000886998"/>
    </source>
</evidence>
<accession>A0A8X6KL23</accession>
<dbReference type="Proteomes" id="UP000886998">
    <property type="component" value="Unassembled WGS sequence"/>
</dbReference>
<sequence length="98" mass="11093">MGVESVGPPILTLTKKEVSEHESDEIKSFPSNLHQAMRGSGLEKQEVCAAVRTLVFPFCYSNIYCPSNSPPYTKVPKKNLRIFIPEYFQINAIMKMIK</sequence>
<organism evidence="1 2">
    <name type="scientific">Trichonephila inaurata madagascariensis</name>
    <dbReference type="NCBI Taxonomy" id="2747483"/>
    <lineage>
        <taxon>Eukaryota</taxon>
        <taxon>Metazoa</taxon>
        <taxon>Ecdysozoa</taxon>
        <taxon>Arthropoda</taxon>
        <taxon>Chelicerata</taxon>
        <taxon>Arachnida</taxon>
        <taxon>Araneae</taxon>
        <taxon>Araneomorphae</taxon>
        <taxon>Entelegynae</taxon>
        <taxon>Araneoidea</taxon>
        <taxon>Nephilidae</taxon>
        <taxon>Trichonephila</taxon>
        <taxon>Trichonephila inaurata</taxon>
    </lineage>
</organism>